<gene>
    <name evidence="6" type="primary">GPN2</name>
    <name evidence="6" type="ORF">NGRA_0066</name>
</gene>
<keyword evidence="7" id="KW-1185">Reference proteome</keyword>
<reference evidence="6 7" key="1">
    <citation type="journal article" date="2020" name="Genome Biol. Evol.">
        <title>Comparative genomics of strictly vertically transmitted, feminizing microsporidia endosymbionts of amphipod crustaceans.</title>
        <authorList>
            <person name="Cormier A."/>
            <person name="Chebbi M.A."/>
            <person name="Giraud I."/>
            <person name="Wattier R."/>
            <person name="Teixeira M."/>
            <person name="Gilbert C."/>
            <person name="Rigaud T."/>
            <person name="Cordaux R."/>
        </authorList>
    </citation>
    <scope>NUCLEOTIDE SEQUENCE [LARGE SCALE GENOMIC DNA]</scope>
    <source>
        <strain evidence="6 7">Ou3-Ou53</strain>
    </source>
</reference>
<dbReference type="PANTHER" id="PTHR21231">
    <property type="entry name" value="XPA-BINDING PROTEIN 1-RELATED"/>
    <property type="match status" value="1"/>
</dbReference>
<dbReference type="Gene3D" id="3.40.50.300">
    <property type="entry name" value="P-loop containing nucleotide triphosphate hydrolases"/>
    <property type="match status" value="1"/>
</dbReference>
<comment type="caution">
    <text evidence="6">The sequence shown here is derived from an EMBL/GenBank/DDBJ whole genome shotgun (WGS) entry which is preliminary data.</text>
</comment>
<dbReference type="GO" id="GO:0005525">
    <property type="term" value="F:GTP binding"/>
    <property type="evidence" value="ECO:0007669"/>
    <property type="project" value="UniProtKB-KW"/>
</dbReference>
<evidence type="ECO:0000256" key="1">
    <source>
        <dbReference type="ARBA" id="ARBA00005290"/>
    </source>
</evidence>
<evidence type="ECO:0000256" key="5">
    <source>
        <dbReference type="RuleBase" id="RU365059"/>
    </source>
</evidence>
<dbReference type="EMBL" id="SBJO01000002">
    <property type="protein sequence ID" value="KAF9765008.1"/>
    <property type="molecule type" value="Genomic_DNA"/>
</dbReference>
<comment type="subunit">
    <text evidence="5">Binds to RNA polymerase II (RNAPII).</text>
</comment>
<comment type="function">
    <text evidence="5">Small GTPase required for proper nuclear import of RNA polymerase II and III (RNAPII and RNAPIII). May act at an RNAP assembly step prior to nuclear import.</text>
</comment>
<keyword evidence="4 5" id="KW-0342">GTP-binding</keyword>
<keyword evidence="2 5" id="KW-0547">Nucleotide-binding</keyword>
<accession>A0A9P6L0V9</accession>
<evidence type="ECO:0000256" key="2">
    <source>
        <dbReference type="ARBA" id="ARBA00022741"/>
    </source>
</evidence>
<name>A0A9P6L0V9_9MICR</name>
<evidence type="ECO:0000313" key="7">
    <source>
        <dbReference type="Proteomes" id="UP000740883"/>
    </source>
</evidence>
<dbReference type="SUPFAM" id="SSF52540">
    <property type="entry name" value="P-loop containing nucleoside triphosphate hydrolases"/>
    <property type="match status" value="1"/>
</dbReference>
<sequence length="275" mass="32007">MKYCEIVIGPPGSGKSTYVDKKIDYIKHRNPYVINLDPGNIYSDHYDYSITEKYTVGEYQKEHGKGPNASTKDILNDFVGDLNQFYYDRLEDNECYLLIDLPGQVEFLVNGNSLQSLIRLFSSKGYSVVVICLVDLVFFNHSPLSSYLFTYICVSLLEVPSICVISKCDNYHKIDFKYDLEKISKLEILLDTENESFDGFKNLQSKAFMKSIIEFLSNNPLFNYEILDYENKDTVRILQLIIDRCSGYVYDEEFQEEEEYPNISIDSIFDKYKKI</sequence>
<organism evidence="6 7">
    <name type="scientific">Nosema granulosis</name>
    <dbReference type="NCBI Taxonomy" id="83296"/>
    <lineage>
        <taxon>Eukaryota</taxon>
        <taxon>Fungi</taxon>
        <taxon>Fungi incertae sedis</taxon>
        <taxon>Microsporidia</taxon>
        <taxon>Nosematidae</taxon>
        <taxon>Nosema</taxon>
    </lineage>
</organism>
<dbReference type="AlphaFoldDB" id="A0A9P6L0V9"/>
<comment type="similarity">
    <text evidence="1 5">Belongs to the GPN-loop GTPase family.</text>
</comment>
<protein>
    <recommendedName>
        <fullName evidence="5">GPN-loop GTPase 3</fullName>
    </recommendedName>
</protein>
<dbReference type="InterPro" id="IPR027417">
    <property type="entry name" value="P-loop_NTPase"/>
</dbReference>
<dbReference type="Proteomes" id="UP000740883">
    <property type="component" value="Unassembled WGS sequence"/>
</dbReference>
<dbReference type="InterPro" id="IPR004130">
    <property type="entry name" value="Gpn"/>
</dbReference>
<dbReference type="PANTHER" id="PTHR21231:SF7">
    <property type="entry name" value="GPN-LOOP GTPASE 3"/>
    <property type="match status" value="1"/>
</dbReference>
<evidence type="ECO:0000256" key="3">
    <source>
        <dbReference type="ARBA" id="ARBA00022801"/>
    </source>
</evidence>
<dbReference type="Pfam" id="PF03029">
    <property type="entry name" value="ATP_bind_1"/>
    <property type="match status" value="1"/>
</dbReference>
<dbReference type="OrthoDB" id="5839at2759"/>
<evidence type="ECO:0000256" key="4">
    <source>
        <dbReference type="ARBA" id="ARBA00023134"/>
    </source>
</evidence>
<keyword evidence="3 5" id="KW-0378">Hydrolase</keyword>
<dbReference type="GO" id="GO:0003924">
    <property type="term" value="F:GTPase activity"/>
    <property type="evidence" value="ECO:0007669"/>
    <property type="project" value="TreeGrafter"/>
</dbReference>
<proteinExistence type="inferred from homology"/>
<evidence type="ECO:0000313" key="6">
    <source>
        <dbReference type="EMBL" id="KAF9765008.1"/>
    </source>
</evidence>